<feature type="transmembrane region" description="Helical" evidence="1">
    <location>
        <begin position="222"/>
        <end position="240"/>
    </location>
</feature>
<feature type="transmembrane region" description="Helical" evidence="1">
    <location>
        <begin position="109"/>
        <end position="134"/>
    </location>
</feature>
<evidence type="ECO:0000256" key="1">
    <source>
        <dbReference type="SAM" id="Phobius"/>
    </source>
</evidence>
<protein>
    <submittedName>
        <fullName evidence="2">ABC transporter permease</fullName>
    </submittedName>
</protein>
<feature type="transmembrane region" description="Helical" evidence="1">
    <location>
        <begin position="67"/>
        <end position="88"/>
    </location>
</feature>
<keyword evidence="1" id="KW-1133">Transmembrane helix</keyword>
<proteinExistence type="predicted"/>
<dbReference type="PANTHER" id="PTHR37305">
    <property type="entry name" value="INTEGRAL MEMBRANE PROTEIN-RELATED"/>
    <property type="match status" value="1"/>
</dbReference>
<name>A0ABT9JUE9_9PROT</name>
<keyword evidence="1" id="KW-0472">Membrane</keyword>
<feature type="transmembrane region" description="Helical" evidence="1">
    <location>
        <begin position="174"/>
        <end position="191"/>
    </location>
</feature>
<gene>
    <name evidence="2" type="ORF">Q9291_10190</name>
</gene>
<feature type="transmembrane region" description="Helical" evidence="1">
    <location>
        <begin position="146"/>
        <end position="167"/>
    </location>
</feature>
<dbReference type="RefSeq" id="WP_306389940.1">
    <property type="nucleotide sequence ID" value="NZ_JAVCAP010000021.1"/>
</dbReference>
<dbReference type="EMBL" id="JAVCAP010000021">
    <property type="protein sequence ID" value="MDP8568216.1"/>
    <property type="molecule type" value="Genomic_DNA"/>
</dbReference>
<comment type="caution">
    <text evidence="2">The sequence shown here is derived from an EMBL/GenBank/DDBJ whole genome shotgun (WGS) entry which is preliminary data.</text>
</comment>
<sequence length="250" mass="28303">MMMMVTLARKELKSLFASPMGWLLLAISQALVGTYYSLSFNQYFEIMSSGHWQVQRIGMTQFMAEGVFGIAALLLMFLVPLISMKLISEERKSHTMALLMSAPISMTEIILGKLAGIVAYLSLLIISMVVMILLLAPWTEIDLPYLLTHALGLWLLMLASSALGLFFSSLTSNPILAAFCSLTALMVWQMLDKFFTENSQALFHHFSLMQHYRQFAQGMLNSYDLVFFMLFTVFFVLLAIRRLQADKLYG</sequence>
<dbReference type="Pfam" id="PF12679">
    <property type="entry name" value="ABC2_membrane_2"/>
    <property type="match status" value="1"/>
</dbReference>
<dbReference type="PANTHER" id="PTHR37305:SF1">
    <property type="entry name" value="MEMBRANE PROTEIN"/>
    <property type="match status" value="1"/>
</dbReference>
<organism evidence="2 3">
    <name type="scientific">Methylophilus aquaticus</name>
    <dbReference type="NCBI Taxonomy" id="1971610"/>
    <lineage>
        <taxon>Bacteria</taxon>
        <taxon>Pseudomonadati</taxon>
        <taxon>Pseudomonadota</taxon>
        <taxon>Betaproteobacteria</taxon>
        <taxon>Nitrosomonadales</taxon>
        <taxon>Methylophilaceae</taxon>
        <taxon>Methylophilus</taxon>
    </lineage>
</organism>
<dbReference type="Proteomes" id="UP001225906">
    <property type="component" value="Unassembled WGS sequence"/>
</dbReference>
<keyword evidence="1" id="KW-0812">Transmembrane</keyword>
<keyword evidence="3" id="KW-1185">Reference proteome</keyword>
<evidence type="ECO:0000313" key="3">
    <source>
        <dbReference type="Proteomes" id="UP001225906"/>
    </source>
</evidence>
<reference evidence="3" key="1">
    <citation type="journal article" date="2019" name="Int. J. Syst. Evol. Microbiol.">
        <title>The Global Catalogue of Microorganisms (GCM) 10K type strain sequencing project: providing services to taxonomists for standard genome sequencing and annotation.</title>
        <authorList>
            <consortium name="The Broad Institute Genomics Platform"/>
            <consortium name="The Broad Institute Genome Sequencing Center for Infectious Disease"/>
            <person name="Wu L."/>
            <person name="Ma J."/>
        </authorList>
    </citation>
    <scope>NUCLEOTIDE SEQUENCE [LARGE SCALE GENOMIC DNA]</scope>
    <source>
        <strain evidence="3">VKM B-3159</strain>
    </source>
</reference>
<evidence type="ECO:0000313" key="2">
    <source>
        <dbReference type="EMBL" id="MDP8568216.1"/>
    </source>
</evidence>
<accession>A0ABT9JUE9</accession>